<dbReference type="GO" id="GO:0005524">
    <property type="term" value="F:ATP binding"/>
    <property type="evidence" value="ECO:0007669"/>
    <property type="project" value="UniProtKB-KW"/>
</dbReference>
<dbReference type="CDD" id="cd00009">
    <property type="entry name" value="AAA"/>
    <property type="match status" value="1"/>
</dbReference>
<evidence type="ECO:0000256" key="2">
    <source>
        <dbReference type="ARBA" id="ARBA00022741"/>
    </source>
</evidence>
<dbReference type="AlphaFoldDB" id="A0A940N170"/>
<dbReference type="InterPro" id="IPR027417">
    <property type="entry name" value="P-loop_NTPase"/>
</dbReference>
<dbReference type="SMART" id="SM00382">
    <property type="entry name" value="AAA"/>
    <property type="match status" value="1"/>
</dbReference>
<dbReference type="SUPFAM" id="SSF52540">
    <property type="entry name" value="P-loop containing nucleoside triphosphate hydrolases"/>
    <property type="match status" value="1"/>
</dbReference>
<reference evidence="5" key="1">
    <citation type="submission" date="2021-03" db="EMBL/GenBank/DDBJ databases">
        <authorList>
            <person name="So Y."/>
        </authorList>
    </citation>
    <scope>NUCLEOTIDE SEQUENCE</scope>
    <source>
        <strain evidence="5">SG15</strain>
    </source>
</reference>
<keyword evidence="6" id="KW-1185">Reference proteome</keyword>
<protein>
    <submittedName>
        <fullName evidence="5">IS21-like element helper ATPase IstB</fullName>
    </submittedName>
</protein>
<comment type="caution">
    <text evidence="5">The sequence shown here is derived from an EMBL/GenBank/DDBJ whole genome shotgun (WGS) entry which is preliminary data.</text>
</comment>
<accession>A0A940N170</accession>
<organism evidence="5 6">
    <name type="scientific">Roseomonas indoligenes</name>
    <dbReference type="NCBI Taxonomy" id="2820811"/>
    <lineage>
        <taxon>Bacteria</taxon>
        <taxon>Pseudomonadati</taxon>
        <taxon>Pseudomonadota</taxon>
        <taxon>Alphaproteobacteria</taxon>
        <taxon>Acetobacterales</taxon>
        <taxon>Roseomonadaceae</taxon>
        <taxon>Roseomonas</taxon>
    </lineage>
</organism>
<dbReference type="GO" id="GO:0006260">
    <property type="term" value="P:DNA replication"/>
    <property type="evidence" value="ECO:0007669"/>
    <property type="project" value="TreeGrafter"/>
</dbReference>
<dbReference type="InterPro" id="IPR002611">
    <property type="entry name" value="IstB_ATP-bd"/>
</dbReference>
<evidence type="ECO:0000313" key="5">
    <source>
        <dbReference type="EMBL" id="MBP0496026.1"/>
    </source>
</evidence>
<dbReference type="Proteomes" id="UP000677537">
    <property type="component" value="Unassembled WGS sequence"/>
</dbReference>
<proteinExistence type="inferred from homology"/>
<name>A0A940N170_9PROT</name>
<dbReference type="InterPro" id="IPR001270">
    <property type="entry name" value="ClpA/B"/>
</dbReference>
<keyword evidence="2" id="KW-0547">Nucleotide-binding</keyword>
<comment type="similarity">
    <text evidence="1">Belongs to the IS21/IS1162 putative ATP-binding protein family.</text>
</comment>
<dbReference type="PANTHER" id="PTHR30050:SF4">
    <property type="entry name" value="ATP-BINDING PROTEIN RV3427C IN INSERTION SEQUENCE-RELATED"/>
    <property type="match status" value="1"/>
</dbReference>
<feature type="domain" description="AAA+ ATPase" evidence="4">
    <location>
        <begin position="100"/>
        <end position="234"/>
    </location>
</feature>
<dbReference type="PANTHER" id="PTHR30050">
    <property type="entry name" value="CHROMOSOMAL REPLICATION INITIATOR PROTEIN DNAA"/>
    <property type="match status" value="1"/>
</dbReference>
<dbReference type="InterPro" id="IPR003593">
    <property type="entry name" value="AAA+_ATPase"/>
</dbReference>
<dbReference type="EMBL" id="JAGIZA010000025">
    <property type="protein sequence ID" value="MBP0496026.1"/>
    <property type="molecule type" value="Genomic_DNA"/>
</dbReference>
<dbReference type="NCBIfam" id="NF038214">
    <property type="entry name" value="IS21_help_AAA"/>
    <property type="match status" value="1"/>
</dbReference>
<keyword evidence="3" id="KW-0067">ATP-binding</keyword>
<dbReference type="InterPro" id="IPR047661">
    <property type="entry name" value="IstB"/>
</dbReference>
<gene>
    <name evidence="5" type="primary">istB</name>
    <name evidence="5" type="ORF">J5Y10_24810</name>
</gene>
<dbReference type="InterPro" id="IPR028350">
    <property type="entry name" value="DNAC/IstB-like"/>
</dbReference>
<dbReference type="PRINTS" id="PR00300">
    <property type="entry name" value="CLPPROTEASEA"/>
</dbReference>
<dbReference type="RefSeq" id="WP_209376821.1">
    <property type="nucleotide sequence ID" value="NZ_JAGIZA010000025.1"/>
</dbReference>
<evidence type="ECO:0000256" key="3">
    <source>
        <dbReference type="ARBA" id="ARBA00022840"/>
    </source>
</evidence>
<sequence>MNLQHERLTQLCADLRLGGIAADYAGAAQRAAETQASYPDFLEAVLRSELETRRARARQMLARVAGFPALKTLDGYDFEFATGAPRQQITALAGLAFVERAENVILLGPSGVGKTHLAIALGYLATQAGIKTRFTSAADLVLQLETAQRQGRLKEVLHRAVSLYRLLVIDEIGYLPLTQNQANLLFQVVSRRYEKGAIVLTSNLSFGAWDQAFAGDAVLTAAMLDRLMHHATVVQISGDSYRLRGKRKEGLVPKPA</sequence>
<evidence type="ECO:0000259" key="4">
    <source>
        <dbReference type="SMART" id="SM00382"/>
    </source>
</evidence>
<dbReference type="Gene3D" id="3.40.50.300">
    <property type="entry name" value="P-loop containing nucleotide triphosphate hydrolases"/>
    <property type="match status" value="1"/>
</dbReference>
<dbReference type="Pfam" id="PF01695">
    <property type="entry name" value="IstB_IS21"/>
    <property type="match status" value="1"/>
</dbReference>
<dbReference type="NCBIfam" id="NF006616">
    <property type="entry name" value="PRK09183.1"/>
    <property type="match status" value="1"/>
</dbReference>
<dbReference type="FunFam" id="3.40.50.300:FF:000606">
    <property type="entry name" value="IS100 transposase orfB"/>
    <property type="match status" value="1"/>
</dbReference>
<dbReference type="PIRSF" id="PIRSF003073">
    <property type="entry name" value="DNAC_TnpB_IstB"/>
    <property type="match status" value="1"/>
</dbReference>
<evidence type="ECO:0000313" key="6">
    <source>
        <dbReference type="Proteomes" id="UP000677537"/>
    </source>
</evidence>
<evidence type="ECO:0000256" key="1">
    <source>
        <dbReference type="ARBA" id="ARBA00008059"/>
    </source>
</evidence>